<feature type="chain" id="PRO_5038592952" evidence="1">
    <location>
        <begin position="26"/>
        <end position="125"/>
    </location>
</feature>
<accession>A0A923LT85</accession>
<sequence>MRKRLFPCVFLLAATLLCVALPSTSYPLSSAIPTEFTVSPDGTATVRVSVVSSVGYVRDCRIDTRDDGLYLTFYSTYGLNNPNGARDTFTISLPAECDRIFTYGGGHSYYPVYQKHTEAEEWQQV</sequence>
<dbReference type="EMBL" id="JACOPL010000001">
    <property type="protein sequence ID" value="MBC5724218.1"/>
    <property type="molecule type" value="Genomic_DNA"/>
</dbReference>
<evidence type="ECO:0000313" key="2">
    <source>
        <dbReference type="EMBL" id="MBC5724218.1"/>
    </source>
</evidence>
<feature type="signal peptide" evidence="1">
    <location>
        <begin position="1"/>
        <end position="25"/>
    </location>
</feature>
<gene>
    <name evidence="2" type="ORF">H8S45_01880</name>
</gene>
<dbReference type="Proteomes" id="UP000606499">
    <property type="component" value="Unassembled WGS sequence"/>
</dbReference>
<organism evidence="2 3">
    <name type="scientific">Agathobaculum faecis</name>
    <dbReference type="NCBI Taxonomy" id="2763013"/>
    <lineage>
        <taxon>Bacteria</taxon>
        <taxon>Bacillati</taxon>
        <taxon>Bacillota</taxon>
        <taxon>Clostridia</taxon>
        <taxon>Eubacteriales</taxon>
        <taxon>Butyricicoccaceae</taxon>
        <taxon>Agathobaculum</taxon>
    </lineage>
</organism>
<dbReference type="RefSeq" id="WP_054326051.1">
    <property type="nucleotide sequence ID" value="NZ_JACOPL010000001.1"/>
</dbReference>
<dbReference type="AlphaFoldDB" id="A0A923LT85"/>
<keyword evidence="1" id="KW-0732">Signal</keyword>
<comment type="caution">
    <text evidence="2">The sequence shown here is derived from an EMBL/GenBank/DDBJ whole genome shotgun (WGS) entry which is preliminary data.</text>
</comment>
<evidence type="ECO:0000313" key="3">
    <source>
        <dbReference type="Proteomes" id="UP000606499"/>
    </source>
</evidence>
<reference evidence="2" key="1">
    <citation type="submission" date="2020-08" db="EMBL/GenBank/DDBJ databases">
        <title>Genome public.</title>
        <authorList>
            <person name="Liu C."/>
            <person name="Sun Q."/>
        </authorList>
    </citation>
    <scope>NUCLEOTIDE SEQUENCE</scope>
    <source>
        <strain evidence="2">NSJ-28</strain>
    </source>
</reference>
<keyword evidence="3" id="KW-1185">Reference proteome</keyword>
<protein>
    <submittedName>
        <fullName evidence="2">Uncharacterized protein</fullName>
    </submittedName>
</protein>
<proteinExistence type="predicted"/>
<evidence type="ECO:0000256" key="1">
    <source>
        <dbReference type="SAM" id="SignalP"/>
    </source>
</evidence>
<name>A0A923LT85_9FIRM</name>